<evidence type="ECO:0000256" key="4">
    <source>
        <dbReference type="ARBA" id="ARBA00023136"/>
    </source>
</evidence>
<comment type="subcellular location">
    <subcellularLocation>
        <location evidence="1">Membrane</location>
        <topology evidence="1">Multi-pass membrane protein</topology>
    </subcellularLocation>
</comment>
<reference evidence="7" key="1">
    <citation type="submission" date="2023-10" db="EMBL/GenBank/DDBJ databases">
        <title>Genome assemblies of two species of porcelain crab, Petrolisthes cinctipes and Petrolisthes manimaculis (Anomura: Porcellanidae).</title>
        <authorList>
            <person name="Angst P."/>
        </authorList>
    </citation>
    <scope>NUCLEOTIDE SEQUENCE</scope>
    <source>
        <strain evidence="7">PB745_01</strain>
        <tissue evidence="7">Gill</tissue>
    </source>
</reference>
<evidence type="ECO:0000256" key="6">
    <source>
        <dbReference type="SAM" id="Phobius"/>
    </source>
</evidence>
<feature type="transmembrane region" description="Helical" evidence="6">
    <location>
        <begin position="226"/>
        <end position="242"/>
    </location>
</feature>
<dbReference type="Proteomes" id="UP001286313">
    <property type="component" value="Unassembled WGS sequence"/>
</dbReference>
<feature type="transmembrane region" description="Helical" evidence="6">
    <location>
        <begin position="114"/>
        <end position="134"/>
    </location>
</feature>
<accession>A0AAE1KV46</accession>
<protein>
    <recommendedName>
        <fullName evidence="9">Major facilitator superfamily (MFS) profile domain-containing protein</fullName>
    </recommendedName>
</protein>
<dbReference type="AlphaFoldDB" id="A0AAE1KV46"/>
<dbReference type="InterPro" id="IPR036259">
    <property type="entry name" value="MFS_trans_sf"/>
</dbReference>
<feature type="transmembrane region" description="Helical" evidence="6">
    <location>
        <begin position="395"/>
        <end position="415"/>
    </location>
</feature>
<feature type="transmembrane region" description="Helical" evidence="6">
    <location>
        <begin position="21"/>
        <end position="40"/>
    </location>
</feature>
<comment type="caution">
    <text evidence="7">The sequence shown here is derived from an EMBL/GenBank/DDBJ whole genome shotgun (WGS) entry which is preliminary data.</text>
</comment>
<gene>
    <name evidence="7" type="ORF">Pcinc_010748</name>
</gene>
<evidence type="ECO:0000313" key="7">
    <source>
        <dbReference type="EMBL" id="KAK3885007.1"/>
    </source>
</evidence>
<feature type="transmembrane region" description="Helical" evidence="6">
    <location>
        <begin position="166"/>
        <end position="185"/>
    </location>
</feature>
<feature type="transmembrane region" description="Helical" evidence="6">
    <location>
        <begin position="306"/>
        <end position="325"/>
    </location>
</feature>
<evidence type="ECO:0000313" key="8">
    <source>
        <dbReference type="Proteomes" id="UP001286313"/>
    </source>
</evidence>
<feature type="transmembrane region" description="Helical" evidence="6">
    <location>
        <begin position="249"/>
        <end position="266"/>
    </location>
</feature>
<dbReference type="InterPro" id="IPR005828">
    <property type="entry name" value="MFS_sugar_transport-like"/>
</dbReference>
<evidence type="ECO:0000256" key="5">
    <source>
        <dbReference type="SAM" id="MobiDB-lite"/>
    </source>
</evidence>
<feature type="transmembrane region" description="Helical" evidence="6">
    <location>
        <begin position="141"/>
        <end position="160"/>
    </location>
</feature>
<evidence type="ECO:0000256" key="3">
    <source>
        <dbReference type="ARBA" id="ARBA00022989"/>
    </source>
</evidence>
<feature type="region of interest" description="Disordered" evidence="5">
    <location>
        <begin position="424"/>
        <end position="461"/>
    </location>
</feature>
<dbReference type="PANTHER" id="PTHR24064">
    <property type="entry name" value="SOLUTE CARRIER FAMILY 22 MEMBER"/>
    <property type="match status" value="1"/>
</dbReference>
<dbReference type="GO" id="GO:0016020">
    <property type="term" value="C:membrane"/>
    <property type="evidence" value="ECO:0007669"/>
    <property type="project" value="UniProtKB-SubCell"/>
</dbReference>
<dbReference type="Pfam" id="PF00083">
    <property type="entry name" value="Sugar_tr"/>
    <property type="match status" value="1"/>
</dbReference>
<feature type="transmembrane region" description="Helical" evidence="6">
    <location>
        <begin position="278"/>
        <end position="299"/>
    </location>
</feature>
<keyword evidence="2 6" id="KW-0812">Transmembrane</keyword>
<organism evidence="7 8">
    <name type="scientific">Petrolisthes cinctipes</name>
    <name type="common">Flat porcelain crab</name>
    <dbReference type="NCBI Taxonomy" id="88211"/>
    <lineage>
        <taxon>Eukaryota</taxon>
        <taxon>Metazoa</taxon>
        <taxon>Ecdysozoa</taxon>
        <taxon>Arthropoda</taxon>
        <taxon>Crustacea</taxon>
        <taxon>Multicrustacea</taxon>
        <taxon>Malacostraca</taxon>
        <taxon>Eumalacostraca</taxon>
        <taxon>Eucarida</taxon>
        <taxon>Decapoda</taxon>
        <taxon>Pleocyemata</taxon>
        <taxon>Anomura</taxon>
        <taxon>Galatheoidea</taxon>
        <taxon>Porcellanidae</taxon>
        <taxon>Petrolisthes</taxon>
    </lineage>
</organism>
<name>A0AAE1KV46_PETCI</name>
<evidence type="ECO:0008006" key="9">
    <source>
        <dbReference type="Google" id="ProtNLM"/>
    </source>
</evidence>
<dbReference type="Pfam" id="PF07690">
    <property type="entry name" value="MFS_1"/>
    <property type="match status" value="1"/>
</dbReference>
<dbReference type="GO" id="GO:0022857">
    <property type="term" value="F:transmembrane transporter activity"/>
    <property type="evidence" value="ECO:0007669"/>
    <property type="project" value="InterPro"/>
</dbReference>
<dbReference type="SUPFAM" id="SSF103473">
    <property type="entry name" value="MFS general substrate transporter"/>
    <property type="match status" value="1"/>
</dbReference>
<dbReference type="Gene3D" id="1.20.1250.20">
    <property type="entry name" value="MFS general substrate transporter like domains"/>
    <property type="match status" value="2"/>
</dbReference>
<feature type="compositionally biased region" description="Basic and acidic residues" evidence="5">
    <location>
        <begin position="432"/>
        <end position="443"/>
    </location>
</feature>
<dbReference type="EMBL" id="JAWQEG010000833">
    <property type="protein sequence ID" value="KAK3885007.1"/>
    <property type="molecule type" value="Genomic_DNA"/>
</dbReference>
<keyword evidence="8" id="KW-1185">Reference proteome</keyword>
<proteinExistence type="predicted"/>
<evidence type="ECO:0000256" key="1">
    <source>
        <dbReference type="ARBA" id="ARBA00004141"/>
    </source>
</evidence>
<sequence length="461" mass="50566">MSGKLTNFDDLLKQLGTGKWNLLYFITTSVWFGFIPPQALSGAYLTPPLNATCIPPTNTNVTHVAKDSCSYQYVTPEGTVRKEPCTQWDFDTSIYSSSITSDFGLVCGKEYLRATYTGIFMMGSFISAPIGGYLADRFGRWVVVVVTLAVFTAGGVIVSFLHNLPLILFIRFVMGAANLATLYILAMEVCETRLRAVVGILTALPWALGTMAWGGIAYLLRDWRTLQLVVSLPNLLLFPALWPGVRRSIIIMAIDFFIVSMVFYGLSLNGSNLSADPYLYMVLGGLMEVPAYTLTAPILNRFGRKIPTVIGYFISGVSILALAFIPMDLTWAVMTLAMVGKMCISAVYQTLFVYLTELMPTEVRIQGMGLVKVTSRIGSMTSPFITDFMGQMSSWLPSLVFGGISMVAGVATLWARETRKSPLPDTISSLQQRRDNNSNDRLAEGGSQGQEAEELKNACKA</sequence>
<keyword evidence="4 6" id="KW-0472">Membrane</keyword>
<keyword evidence="3 6" id="KW-1133">Transmembrane helix</keyword>
<dbReference type="CDD" id="cd17317">
    <property type="entry name" value="MFS_SLC22"/>
    <property type="match status" value="1"/>
</dbReference>
<dbReference type="InterPro" id="IPR011701">
    <property type="entry name" value="MFS"/>
</dbReference>
<evidence type="ECO:0000256" key="2">
    <source>
        <dbReference type="ARBA" id="ARBA00022692"/>
    </source>
</evidence>
<feature type="transmembrane region" description="Helical" evidence="6">
    <location>
        <begin position="197"/>
        <end position="220"/>
    </location>
</feature>